<dbReference type="PANTHER" id="PTHR35268:SF1">
    <property type="entry name" value="UBIQUINOL-CYTOCHROME-C REDUCTASE COMPLEX ASSEMBLY FACTOR 4"/>
    <property type="match status" value="1"/>
</dbReference>
<protein>
    <submittedName>
        <fullName evidence="2">CLUMA_CG003755, isoform A</fullName>
    </submittedName>
</protein>
<dbReference type="OrthoDB" id="5783753at2759"/>
<dbReference type="Pfam" id="PF15013">
    <property type="entry name" value="CCSMST1"/>
    <property type="match status" value="1"/>
</dbReference>
<accession>A0A1J1HU56</accession>
<proteinExistence type="predicted"/>
<evidence type="ECO:0000256" key="1">
    <source>
        <dbReference type="SAM" id="Phobius"/>
    </source>
</evidence>
<dbReference type="EMBL" id="CVRI01000015">
    <property type="protein sequence ID" value="CRK90030.1"/>
    <property type="molecule type" value="Genomic_DNA"/>
</dbReference>
<keyword evidence="1" id="KW-0812">Transmembrane</keyword>
<dbReference type="Proteomes" id="UP000183832">
    <property type="component" value="Unassembled WGS sequence"/>
</dbReference>
<gene>
    <name evidence="2" type="primary">putative AGAP004964-PA</name>
    <name evidence="2" type="ORF">CLUMA_CG003755</name>
</gene>
<dbReference type="AlphaFoldDB" id="A0A1J1HU56"/>
<evidence type="ECO:0000313" key="3">
    <source>
        <dbReference type="Proteomes" id="UP000183832"/>
    </source>
</evidence>
<dbReference type="InterPro" id="IPR029160">
    <property type="entry name" value="UQCC4"/>
</dbReference>
<dbReference type="PANTHER" id="PTHR35268">
    <property type="entry name" value="PROTEIN CCSMST1"/>
    <property type="match status" value="1"/>
</dbReference>
<feature type="transmembrane region" description="Helical" evidence="1">
    <location>
        <begin position="80"/>
        <end position="100"/>
    </location>
</feature>
<keyword evidence="1" id="KW-1133">Transmembrane helix</keyword>
<evidence type="ECO:0000313" key="2">
    <source>
        <dbReference type="EMBL" id="CRK90030.1"/>
    </source>
</evidence>
<organism evidence="2 3">
    <name type="scientific">Clunio marinus</name>
    <dbReference type="NCBI Taxonomy" id="568069"/>
    <lineage>
        <taxon>Eukaryota</taxon>
        <taxon>Metazoa</taxon>
        <taxon>Ecdysozoa</taxon>
        <taxon>Arthropoda</taxon>
        <taxon>Hexapoda</taxon>
        <taxon>Insecta</taxon>
        <taxon>Pterygota</taxon>
        <taxon>Neoptera</taxon>
        <taxon>Endopterygota</taxon>
        <taxon>Diptera</taxon>
        <taxon>Nematocera</taxon>
        <taxon>Chironomoidea</taxon>
        <taxon>Chironomidae</taxon>
        <taxon>Clunio</taxon>
    </lineage>
</organism>
<name>A0A1J1HU56_9DIPT</name>
<keyword evidence="3" id="KW-1185">Reference proteome</keyword>
<keyword evidence="1" id="KW-0472">Membrane</keyword>
<sequence length="159" mass="18296">MYGIMLKNSSSFNALSRLTINKNKFKTLPPLLTTRNYSASEAKGTSKDNRDNPVKFIGSEAHSWDAKFTRSSPDIEQIPIIQPISVVLSVGIFLLYFCVLREENDIDLEFEQTLYQRVPGMEETQLIINYKYNIENQIDNTEIIARMRELGMKPENIEV</sequence>
<reference evidence="2 3" key="1">
    <citation type="submission" date="2015-04" db="EMBL/GenBank/DDBJ databases">
        <authorList>
            <person name="Syromyatnikov M.Y."/>
            <person name="Popov V.N."/>
        </authorList>
    </citation>
    <scope>NUCLEOTIDE SEQUENCE [LARGE SCALE GENOMIC DNA]</scope>
</reference>